<dbReference type="EMBL" id="MT631186">
    <property type="protein sequence ID" value="QNO46361.1"/>
    <property type="molecule type" value="Genomic_DNA"/>
</dbReference>
<evidence type="ECO:0000313" key="2">
    <source>
        <dbReference type="EMBL" id="QNO43838.1"/>
    </source>
</evidence>
<evidence type="ECO:0000313" key="1">
    <source>
        <dbReference type="EMBL" id="QNO43749.1"/>
    </source>
</evidence>
<reference evidence="2" key="1">
    <citation type="submission" date="2020-06" db="EMBL/GenBank/DDBJ databases">
        <title>Unique genomic features of the anaerobic methanotrophic archaea.</title>
        <authorList>
            <person name="Chadwick G.L."/>
            <person name="Skennerton C.T."/>
            <person name="Laso-Perez R."/>
            <person name="Leu A.O."/>
            <person name="Speth D.R."/>
            <person name="Yu H."/>
            <person name="Morgan-Lang C."/>
            <person name="Hatzenpichler R."/>
            <person name="Goudeau D."/>
            <person name="Malmstrom R."/>
            <person name="Brazelton W.J."/>
            <person name="Woyke T."/>
            <person name="Hallam S.J."/>
            <person name="Tyson G.W."/>
            <person name="Wegener G."/>
            <person name="Boetius A."/>
            <person name="Orphan V."/>
        </authorList>
    </citation>
    <scope>NUCLEOTIDE SEQUENCE</scope>
</reference>
<dbReference type="EMBL" id="MT630868">
    <property type="protein sequence ID" value="QNO43838.1"/>
    <property type="molecule type" value="Genomic_DNA"/>
</dbReference>
<accession>A0A7G9Y754</accession>
<organism evidence="2">
    <name type="scientific">Candidatus Methanogaster sp. ANME-2c ERB4</name>
    <dbReference type="NCBI Taxonomy" id="2759911"/>
    <lineage>
        <taxon>Archaea</taxon>
        <taxon>Methanobacteriati</taxon>
        <taxon>Methanobacteriota</taxon>
        <taxon>Stenosarchaea group</taxon>
        <taxon>Methanomicrobia</taxon>
        <taxon>Methanosarcinales</taxon>
        <taxon>ANME-2 cluster</taxon>
        <taxon>Candidatus Methanogasteraceae</taxon>
        <taxon>Candidatus Methanogaster</taxon>
    </lineage>
</organism>
<name>A0A7G9Y754_9EURY</name>
<dbReference type="EMBL" id="MT630860">
    <property type="protein sequence ID" value="QNO43749.1"/>
    <property type="molecule type" value="Genomic_DNA"/>
</dbReference>
<sequence length="135" mass="15588">MDNDAIRKIKPYLEKKIVKGYAYYQLVRKARIDGKVERVLSKRLGTAAAIERVYDERDNLITNLNIKSFEYGRTAALINIPEELNFVDTVNKHITKNEVDDLAVGAYLRLIILGRSCGPLSKNKTVDWFSRTWIR</sequence>
<protein>
    <submittedName>
        <fullName evidence="2">Uncharacterized protein</fullName>
    </submittedName>
</protein>
<evidence type="ECO:0000313" key="3">
    <source>
        <dbReference type="EMBL" id="QNO46361.1"/>
    </source>
</evidence>
<dbReference type="AlphaFoldDB" id="A0A7G9Y754"/>
<gene>
    <name evidence="1" type="ORF">ALLGJMBF_00001</name>
    <name evidence="2" type="ORF">IFCJBCHD_00003</name>
    <name evidence="3" type="ORF">KJPMONCH_00010</name>
</gene>
<proteinExistence type="predicted"/>